<feature type="domain" description="Ubiquitin-like protease family profile" evidence="5">
    <location>
        <begin position="40"/>
        <end position="198"/>
    </location>
</feature>
<dbReference type="GO" id="GO:0006508">
    <property type="term" value="P:proteolysis"/>
    <property type="evidence" value="ECO:0007669"/>
    <property type="project" value="UniProtKB-KW"/>
</dbReference>
<dbReference type="GO" id="GO:0019783">
    <property type="term" value="F:ubiquitin-like protein peptidase activity"/>
    <property type="evidence" value="ECO:0007669"/>
    <property type="project" value="UniProtKB-ARBA"/>
</dbReference>
<proteinExistence type="inferred from homology"/>
<dbReference type="EMBL" id="JADGJD010000404">
    <property type="protein sequence ID" value="KAJ3051365.1"/>
    <property type="molecule type" value="Genomic_DNA"/>
</dbReference>
<protein>
    <submittedName>
        <fullName evidence="6">SUMO1 sentrin specific peptidase 1</fullName>
    </submittedName>
</protein>
<keyword evidence="3" id="KW-0378">Hydrolase</keyword>
<evidence type="ECO:0000259" key="5">
    <source>
        <dbReference type="PROSITE" id="PS50600"/>
    </source>
</evidence>
<dbReference type="SUPFAM" id="SSF54001">
    <property type="entry name" value="Cysteine proteinases"/>
    <property type="match status" value="1"/>
</dbReference>
<keyword evidence="2" id="KW-0645">Protease</keyword>
<dbReference type="InterPro" id="IPR003653">
    <property type="entry name" value="Peptidase_C48_C"/>
</dbReference>
<accession>A0AAD5SCU3</accession>
<dbReference type="Proteomes" id="UP001212841">
    <property type="component" value="Unassembled WGS sequence"/>
</dbReference>
<evidence type="ECO:0000256" key="3">
    <source>
        <dbReference type="ARBA" id="ARBA00022801"/>
    </source>
</evidence>
<name>A0AAD5SCU3_9FUNG</name>
<dbReference type="AlphaFoldDB" id="A0AAD5SCU3"/>
<keyword evidence="7" id="KW-1185">Reference proteome</keyword>
<dbReference type="PROSITE" id="PS50600">
    <property type="entry name" value="ULP_PROTEASE"/>
    <property type="match status" value="1"/>
</dbReference>
<dbReference type="GO" id="GO:0008234">
    <property type="term" value="F:cysteine-type peptidase activity"/>
    <property type="evidence" value="ECO:0007669"/>
    <property type="project" value="InterPro"/>
</dbReference>
<gene>
    <name evidence="6" type="primary">SENP1_2</name>
    <name evidence="6" type="ORF">HK097_007642</name>
</gene>
<evidence type="ECO:0000313" key="6">
    <source>
        <dbReference type="EMBL" id="KAJ3051365.1"/>
    </source>
</evidence>
<dbReference type="InterPro" id="IPR038765">
    <property type="entry name" value="Papain-like_cys_pep_sf"/>
</dbReference>
<evidence type="ECO:0000313" key="7">
    <source>
        <dbReference type="Proteomes" id="UP001212841"/>
    </source>
</evidence>
<dbReference type="Pfam" id="PF02902">
    <property type="entry name" value="Peptidase_C48"/>
    <property type="match status" value="1"/>
</dbReference>
<sequence length="218" mass="24839">MKGLAKRAQVQAAKKSKKQKKADEIARHTIVWKLTHAQEELVEARWNANIDPRTWLDAGKVLSQQNLLALRDGQLVDDAIVMAYMKLITQRSHNYAKVSKWTGKADIFSHDLLLFPTYIEGPTPEQSHWLLFTVKPQSFLIESWDSIPWQNELRAEKLKLYLTFEFNWVRPNSPINGVPRQNNGVGCAVFVCGFAEALSRNVLPTFSAADIPTLRKIV</sequence>
<evidence type="ECO:0000256" key="1">
    <source>
        <dbReference type="ARBA" id="ARBA00005234"/>
    </source>
</evidence>
<comment type="similarity">
    <text evidence="1">Belongs to the peptidase C48 family.</text>
</comment>
<reference evidence="6" key="1">
    <citation type="submission" date="2020-05" db="EMBL/GenBank/DDBJ databases">
        <title>Phylogenomic resolution of chytrid fungi.</title>
        <authorList>
            <person name="Stajich J.E."/>
            <person name="Amses K."/>
            <person name="Simmons R."/>
            <person name="Seto K."/>
            <person name="Myers J."/>
            <person name="Bonds A."/>
            <person name="Quandt C.A."/>
            <person name="Barry K."/>
            <person name="Liu P."/>
            <person name="Grigoriev I."/>
            <person name="Longcore J.E."/>
            <person name="James T.Y."/>
        </authorList>
    </citation>
    <scope>NUCLEOTIDE SEQUENCE</scope>
    <source>
        <strain evidence="6">JEL0318</strain>
    </source>
</reference>
<organism evidence="6 7">
    <name type="scientific">Rhizophlyctis rosea</name>
    <dbReference type="NCBI Taxonomy" id="64517"/>
    <lineage>
        <taxon>Eukaryota</taxon>
        <taxon>Fungi</taxon>
        <taxon>Fungi incertae sedis</taxon>
        <taxon>Chytridiomycota</taxon>
        <taxon>Chytridiomycota incertae sedis</taxon>
        <taxon>Chytridiomycetes</taxon>
        <taxon>Rhizophlyctidales</taxon>
        <taxon>Rhizophlyctidaceae</taxon>
        <taxon>Rhizophlyctis</taxon>
    </lineage>
</organism>
<comment type="caution">
    <text evidence="6">The sequence shown here is derived from an EMBL/GenBank/DDBJ whole genome shotgun (WGS) entry which is preliminary data.</text>
</comment>
<evidence type="ECO:0000256" key="4">
    <source>
        <dbReference type="SAM" id="MobiDB-lite"/>
    </source>
</evidence>
<feature type="region of interest" description="Disordered" evidence="4">
    <location>
        <begin position="1"/>
        <end position="21"/>
    </location>
</feature>
<feature type="compositionally biased region" description="Low complexity" evidence="4">
    <location>
        <begin position="1"/>
        <end position="13"/>
    </location>
</feature>
<dbReference type="Gene3D" id="3.40.395.10">
    <property type="entry name" value="Adenoviral Proteinase, Chain A"/>
    <property type="match status" value="1"/>
</dbReference>
<evidence type="ECO:0000256" key="2">
    <source>
        <dbReference type="ARBA" id="ARBA00022670"/>
    </source>
</evidence>